<dbReference type="InterPro" id="IPR027417">
    <property type="entry name" value="P-loop_NTPase"/>
</dbReference>
<evidence type="ECO:0000256" key="1">
    <source>
        <dbReference type="ARBA" id="ARBA00008535"/>
    </source>
</evidence>
<dbReference type="Gene3D" id="3.40.50.300">
    <property type="entry name" value="P-loop containing nucleotide triphosphate hydrolases"/>
    <property type="match status" value="2"/>
</dbReference>
<evidence type="ECO:0000259" key="5">
    <source>
        <dbReference type="Pfam" id="PF04548"/>
    </source>
</evidence>
<keyword evidence="4" id="KW-1133">Transmembrane helix</keyword>
<dbReference type="Proteomes" id="UP000694557">
    <property type="component" value="Unassembled WGS sequence"/>
</dbReference>
<feature type="domain" description="AIG1-type G" evidence="5">
    <location>
        <begin position="27"/>
        <end position="75"/>
    </location>
</feature>
<evidence type="ECO:0000256" key="3">
    <source>
        <dbReference type="ARBA" id="ARBA00023134"/>
    </source>
</evidence>
<comment type="similarity">
    <text evidence="1">Belongs to the TRAFAC class TrmE-Era-EngA-EngB-Septin-like GTPase superfamily. AIG1/Toc34/Toc159-like paraseptin GTPase family. IAN subfamily.</text>
</comment>
<dbReference type="InterPro" id="IPR006703">
    <property type="entry name" value="G_AIG1"/>
</dbReference>
<dbReference type="SUPFAM" id="SSF52540">
    <property type="entry name" value="P-loop containing nucleoside triphosphate hydrolases"/>
    <property type="match status" value="1"/>
</dbReference>
<reference evidence="6" key="1">
    <citation type="submission" date="2025-08" db="UniProtKB">
        <authorList>
            <consortium name="Ensembl"/>
        </authorList>
    </citation>
    <scope>IDENTIFICATION</scope>
</reference>
<feature type="transmembrane region" description="Helical" evidence="4">
    <location>
        <begin position="218"/>
        <end position="239"/>
    </location>
</feature>
<name>A0A8C7H695_ONCKI</name>
<dbReference type="AlphaFoldDB" id="A0A8C7H695"/>
<accession>A0A8C7H695</accession>
<dbReference type="PANTHER" id="PTHR10903">
    <property type="entry name" value="GTPASE, IMAP FAMILY MEMBER-RELATED"/>
    <property type="match status" value="1"/>
</dbReference>
<dbReference type="PANTHER" id="PTHR10903:SF180">
    <property type="entry name" value="GTPASE IMAP FAMILY MEMBER 7-LIKE"/>
    <property type="match status" value="1"/>
</dbReference>
<keyword evidence="7" id="KW-1185">Reference proteome</keyword>
<dbReference type="Ensembl" id="ENSOKIT00005053859.1">
    <property type="protein sequence ID" value="ENSOKIP00005051020.1"/>
    <property type="gene ID" value="ENSOKIG00005021500.1"/>
</dbReference>
<evidence type="ECO:0000313" key="6">
    <source>
        <dbReference type="Ensembl" id="ENSOKIP00005051020.1"/>
    </source>
</evidence>
<evidence type="ECO:0000256" key="4">
    <source>
        <dbReference type="SAM" id="Phobius"/>
    </source>
</evidence>
<feature type="domain" description="AIG1-type G" evidence="5">
    <location>
        <begin position="76"/>
        <end position="182"/>
    </location>
</feature>
<reference evidence="6" key="2">
    <citation type="submission" date="2025-09" db="UniProtKB">
        <authorList>
            <consortium name="Ensembl"/>
        </authorList>
    </citation>
    <scope>IDENTIFICATION</scope>
</reference>
<keyword evidence="2" id="KW-0547">Nucleotide-binding</keyword>
<dbReference type="Pfam" id="PF04548">
    <property type="entry name" value="AIG1"/>
    <property type="match status" value="2"/>
</dbReference>
<evidence type="ECO:0000313" key="7">
    <source>
        <dbReference type="Proteomes" id="UP000694557"/>
    </source>
</evidence>
<sequence length="240" mass="27633">MVLNQRQVLVIVSDWEPYLVSLFFSELRIVLVGKTGAGNTILGRTEFKVDFAAESVTKQCDRSSERDIAVIDTPDEDHTAVVRIRNIFGEVAVRHTMILFTHGDTLEKNKKSIEEFIQVAGEGLQQLIETCGNRYHVFNNENTDNREQVKQLMDTVTAMVNENEGKCYTNDMYQQVERAIQRREDELKQGYEKELIEKEDLDLLISFIFPAVFQYCQLFFALLFAVILLSFSSLVHFTCL</sequence>
<evidence type="ECO:0000256" key="2">
    <source>
        <dbReference type="ARBA" id="ARBA00022741"/>
    </source>
</evidence>
<dbReference type="GO" id="GO:0005525">
    <property type="term" value="F:GTP binding"/>
    <property type="evidence" value="ECO:0007669"/>
    <property type="project" value="UniProtKB-KW"/>
</dbReference>
<keyword evidence="3" id="KW-0342">GTP-binding</keyword>
<protein>
    <recommendedName>
        <fullName evidence="5">AIG1-type G domain-containing protein</fullName>
    </recommendedName>
</protein>
<keyword evidence="4" id="KW-0812">Transmembrane</keyword>
<dbReference type="GeneTree" id="ENSGT01140000282522"/>
<proteinExistence type="inferred from homology"/>
<dbReference type="InterPro" id="IPR045058">
    <property type="entry name" value="GIMA/IAN/Toc"/>
</dbReference>
<keyword evidence="4" id="KW-0472">Membrane</keyword>
<organism evidence="6 7">
    <name type="scientific">Oncorhynchus kisutch</name>
    <name type="common">Coho salmon</name>
    <name type="synonym">Salmo kisutch</name>
    <dbReference type="NCBI Taxonomy" id="8019"/>
    <lineage>
        <taxon>Eukaryota</taxon>
        <taxon>Metazoa</taxon>
        <taxon>Chordata</taxon>
        <taxon>Craniata</taxon>
        <taxon>Vertebrata</taxon>
        <taxon>Euteleostomi</taxon>
        <taxon>Actinopterygii</taxon>
        <taxon>Neopterygii</taxon>
        <taxon>Teleostei</taxon>
        <taxon>Protacanthopterygii</taxon>
        <taxon>Salmoniformes</taxon>
        <taxon>Salmonidae</taxon>
        <taxon>Salmoninae</taxon>
        <taxon>Oncorhynchus</taxon>
    </lineage>
</organism>